<dbReference type="GO" id="GO:0000976">
    <property type="term" value="F:transcription cis-regulatory region binding"/>
    <property type="evidence" value="ECO:0007669"/>
    <property type="project" value="TreeGrafter"/>
</dbReference>
<evidence type="ECO:0000313" key="9">
    <source>
        <dbReference type="Proteomes" id="UP000202440"/>
    </source>
</evidence>
<dbReference type="Pfam" id="PF00072">
    <property type="entry name" value="Response_reg"/>
    <property type="match status" value="1"/>
</dbReference>
<keyword evidence="4" id="KW-0597">Phosphoprotein</keyword>
<dbReference type="GO" id="GO:0006355">
    <property type="term" value="P:regulation of DNA-templated transcription"/>
    <property type="evidence" value="ECO:0007669"/>
    <property type="project" value="InterPro"/>
</dbReference>
<evidence type="ECO:0000256" key="3">
    <source>
        <dbReference type="ARBA" id="ARBA00023163"/>
    </source>
</evidence>
<dbReference type="Pfam" id="PF00486">
    <property type="entry name" value="Trans_reg_C"/>
    <property type="match status" value="1"/>
</dbReference>
<dbReference type="AlphaFoldDB" id="A0A222FHW6"/>
<dbReference type="KEGG" id="bsan:CHH28_05910"/>
<keyword evidence="9" id="KW-1185">Reference proteome</keyword>
<reference evidence="8 9" key="1">
    <citation type="submission" date="2017-07" db="EMBL/GenBank/DDBJ databases">
        <title>Annotated genome sequence of Bacterioplanes sanyensis isolated from Red Sea.</title>
        <authorList>
            <person name="Rehman Z.U."/>
        </authorList>
    </citation>
    <scope>NUCLEOTIDE SEQUENCE [LARGE SCALE GENOMIC DNA]</scope>
    <source>
        <strain evidence="8 9">NV9</strain>
    </source>
</reference>
<gene>
    <name evidence="8" type="ORF">CHH28_05910</name>
</gene>
<dbReference type="PANTHER" id="PTHR48111:SF67">
    <property type="entry name" value="TRANSCRIPTIONAL REGULATORY PROTEIN TCTD"/>
    <property type="match status" value="1"/>
</dbReference>
<keyword evidence="2 5" id="KW-0238">DNA-binding</keyword>
<organism evidence="8 9">
    <name type="scientific">Bacterioplanes sanyensis</name>
    <dbReference type="NCBI Taxonomy" id="1249553"/>
    <lineage>
        <taxon>Bacteria</taxon>
        <taxon>Pseudomonadati</taxon>
        <taxon>Pseudomonadota</taxon>
        <taxon>Gammaproteobacteria</taxon>
        <taxon>Oceanospirillales</taxon>
        <taxon>Oceanospirillaceae</taxon>
        <taxon>Bacterioplanes</taxon>
    </lineage>
</organism>
<dbReference type="OrthoDB" id="9802426at2"/>
<sequence>MKVLLVEDDVAIADAIQTRFQQDMLHVEHVNSGSQALHAVKLQEFAVIILDLGLPDMSGFQILSEVRSQKIDTPVLILTARDASYDKVHGLDLGADDYVVKPFDLEEMLARVRALIRRSMGRSAPALVYGDIRIEPASKTIFYKNSLINLPVTQYKLLQYLIECKGHVKTKQQIIDALYRWEDCIEENTIEVYVSQIRKRIDSSLIKTIRGIGYMVSRAPE</sequence>
<dbReference type="EMBL" id="CP022530">
    <property type="protein sequence ID" value="ASP38242.1"/>
    <property type="molecule type" value="Genomic_DNA"/>
</dbReference>
<proteinExistence type="predicted"/>
<dbReference type="Gene3D" id="6.10.250.690">
    <property type="match status" value="1"/>
</dbReference>
<dbReference type="GO" id="GO:0005829">
    <property type="term" value="C:cytosol"/>
    <property type="evidence" value="ECO:0007669"/>
    <property type="project" value="TreeGrafter"/>
</dbReference>
<feature type="domain" description="Response regulatory" evidence="6">
    <location>
        <begin position="2"/>
        <end position="116"/>
    </location>
</feature>
<evidence type="ECO:0000256" key="5">
    <source>
        <dbReference type="PROSITE-ProRule" id="PRU01091"/>
    </source>
</evidence>
<evidence type="ECO:0000313" key="8">
    <source>
        <dbReference type="EMBL" id="ASP38242.1"/>
    </source>
</evidence>
<dbReference type="PANTHER" id="PTHR48111">
    <property type="entry name" value="REGULATOR OF RPOS"/>
    <property type="match status" value="1"/>
</dbReference>
<dbReference type="Gene3D" id="3.40.50.2300">
    <property type="match status" value="1"/>
</dbReference>
<evidence type="ECO:0000259" key="7">
    <source>
        <dbReference type="PROSITE" id="PS51755"/>
    </source>
</evidence>
<dbReference type="SMART" id="SM00448">
    <property type="entry name" value="REC"/>
    <property type="match status" value="1"/>
</dbReference>
<accession>A0A222FHW6</accession>
<dbReference type="SUPFAM" id="SSF46894">
    <property type="entry name" value="C-terminal effector domain of the bipartite response regulators"/>
    <property type="match status" value="1"/>
</dbReference>
<dbReference type="GO" id="GO:0032993">
    <property type="term" value="C:protein-DNA complex"/>
    <property type="evidence" value="ECO:0007669"/>
    <property type="project" value="TreeGrafter"/>
</dbReference>
<dbReference type="InterPro" id="IPR016032">
    <property type="entry name" value="Sig_transdc_resp-reg_C-effctor"/>
</dbReference>
<dbReference type="Gene3D" id="1.10.10.10">
    <property type="entry name" value="Winged helix-like DNA-binding domain superfamily/Winged helix DNA-binding domain"/>
    <property type="match status" value="1"/>
</dbReference>
<evidence type="ECO:0000256" key="1">
    <source>
        <dbReference type="ARBA" id="ARBA00023015"/>
    </source>
</evidence>
<keyword evidence="3" id="KW-0804">Transcription</keyword>
<evidence type="ECO:0000256" key="4">
    <source>
        <dbReference type="PROSITE-ProRule" id="PRU00169"/>
    </source>
</evidence>
<feature type="modified residue" description="4-aspartylphosphate" evidence="4">
    <location>
        <position position="51"/>
    </location>
</feature>
<dbReference type="CDD" id="cd17624">
    <property type="entry name" value="REC_OmpR_PmrA-like"/>
    <property type="match status" value="1"/>
</dbReference>
<dbReference type="InterPro" id="IPR039420">
    <property type="entry name" value="WalR-like"/>
</dbReference>
<dbReference type="GO" id="GO:0000156">
    <property type="term" value="F:phosphorelay response regulator activity"/>
    <property type="evidence" value="ECO:0007669"/>
    <property type="project" value="TreeGrafter"/>
</dbReference>
<dbReference type="InterPro" id="IPR036388">
    <property type="entry name" value="WH-like_DNA-bd_sf"/>
</dbReference>
<name>A0A222FHW6_9GAMM</name>
<dbReference type="CDD" id="cd00383">
    <property type="entry name" value="trans_reg_C"/>
    <property type="match status" value="1"/>
</dbReference>
<dbReference type="InterPro" id="IPR001867">
    <property type="entry name" value="OmpR/PhoB-type_DNA-bd"/>
</dbReference>
<dbReference type="SMART" id="SM00862">
    <property type="entry name" value="Trans_reg_C"/>
    <property type="match status" value="1"/>
</dbReference>
<dbReference type="PROSITE" id="PS50110">
    <property type="entry name" value="RESPONSE_REGULATORY"/>
    <property type="match status" value="1"/>
</dbReference>
<feature type="DNA-binding region" description="OmpR/PhoB-type" evidence="5">
    <location>
        <begin position="124"/>
        <end position="218"/>
    </location>
</feature>
<dbReference type="Proteomes" id="UP000202440">
    <property type="component" value="Chromosome"/>
</dbReference>
<feature type="domain" description="OmpR/PhoB-type" evidence="7">
    <location>
        <begin position="124"/>
        <end position="218"/>
    </location>
</feature>
<evidence type="ECO:0000259" key="6">
    <source>
        <dbReference type="PROSITE" id="PS50110"/>
    </source>
</evidence>
<dbReference type="SUPFAM" id="SSF52172">
    <property type="entry name" value="CheY-like"/>
    <property type="match status" value="1"/>
</dbReference>
<evidence type="ECO:0000256" key="2">
    <source>
        <dbReference type="ARBA" id="ARBA00023125"/>
    </source>
</evidence>
<protein>
    <submittedName>
        <fullName evidence="8">DNA-binding response regulator</fullName>
    </submittedName>
</protein>
<dbReference type="PROSITE" id="PS51755">
    <property type="entry name" value="OMPR_PHOB"/>
    <property type="match status" value="1"/>
</dbReference>
<dbReference type="InterPro" id="IPR001789">
    <property type="entry name" value="Sig_transdc_resp-reg_receiver"/>
</dbReference>
<dbReference type="InterPro" id="IPR011006">
    <property type="entry name" value="CheY-like_superfamily"/>
</dbReference>
<keyword evidence="1" id="KW-0805">Transcription regulation</keyword>
<dbReference type="RefSeq" id="WP_094059441.1">
    <property type="nucleotide sequence ID" value="NZ_CP022530.1"/>
</dbReference>